<feature type="transmembrane region" description="Helical" evidence="7">
    <location>
        <begin position="83"/>
        <end position="103"/>
    </location>
</feature>
<evidence type="ECO:0000256" key="5">
    <source>
        <dbReference type="ARBA" id="ARBA00022989"/>
    </source>
</evidence>
<dbReference type="Proteomes" id="UP000220836">
    <property type="component" value="Unassembled WGS sequence"/>
</dbReference>
<dbReference type="InterPro" id="IPR002656">
    <property type="entry name" value="Acyl_transf_3_dom"/>
</dbReference>
<evidence type="ECO:0000313" key="9">
    <source>
        <dbReference type="EMBL" id="SMX50356.1"/>
    </source>
</evidence>
<feature type="transmembrane region" description="Helical" evidence="7">
    <location>
        <begin position="184"/>
        <end position="203"/>
    </location>
</feature>
<evidence type="ECO:0000256" key="2">
    <source>
        <dbReference type="ARBA" id="ARBA00007400"/>
    </source>
</evidence>
<feature type="transmembrane region" description="Helical" evidence="7">
    <location>
        <begin position="115"/>
        <end position="141"/>
    </location>
</feature>
<keyword evidence="5 7" id="KW-1133">Transmembrane helix</keyword>
<accession>A0A238L7R7</accession>
<dbReference type="GO" id="GO:0009246">
    <property type="term" value="P:enterobacterial common antigen biosynthetic process"/>
    <property type="evidence" value="ECO:0007669"/>
    <property type="project" value="TreeGrafter"/>
</dbReference>
<evidence type="ECO:0000256" key="3">
    <source>
        <dbReference type="ARBA" id="ARBA00022475"/>
    </source>
</evidence>
<keyword evidence="9" id="KW-0012">Acyltransferase</keyword>
<feature type="transmembrane region" description="Helical" evidence="7">
    <location>
        <begin position="309"/>
        <end position="326"/>
    </location>
</feature>
<keyword evidence="10" id="KW-1185">Reference proteome</keyword>
<comment type="similarity">
    <text evidence="2">Belongs to the acyltransferase 3 family.</text>
</comment>
<dbReference type="PANTHER" id="PTHR40074">
    <property type="entry name" value="O-ACETYLTRANSFERASE WECH"/>
    <property type="match status" value="1"/>
</dbReference>
<dbReference type="PANTHER" id="PTHR40074:SF2">
    <property type="entry name" value="O-ACETYLTRANSFERASE WECH"/>
    <property type="match status" value="1"/>
</dbReference>
<keyword evidence="4 7" id="KW-0812">Transmembrane</keyword>
<evidence type="ECO:0000256" key="4">
    <source>
        <dbReference type="ARBA" id="ARBA00022692"/>
    </source>
</evidence>
<protein>
    <submittedName>
        <fullName evidence="9">Acyltransferase family protein</fullName>
    </submittedName>
</protein>
<evidence type="ECO:0000313" key="10">
    <source>
        <dbReference type="Proteomes" id="UP000220836"/>
    </source>
</evidence>
<keyword evidence="6 7" id="KW-0472">Membrane</keyword>
<keyword evidence="9" id="KW-0808">Transferase</keyword>
<reference evidence="9 10" key="1">
    <citation type="submission" date="2017-05" db="EMBL/GenBank/DDBJ databases">
        <authorList>
            <person name="Song R."/>
            <person name="Chenine A.L."/>
            <person name="Ruprecht R.M."/>
        </authorList>
    </citation>
    <scope>NUCLEOTIDE SEQUENCE [LARGE SCALE GENOMIC DNA]</scope>
    <source>
        <strain evidence="9 10">CECT 8663</strain>
    </source>
</reference>
<dbReference type="EMBL" id="FXYH01000030">
    <property type="protein sequence ID" value="SMX50356.1"/>
    <property type="molecule type" value="Genomic_DNA"/>
</dbReference>
<keyword evidence="3" id="KW-1003">Cell membrane</keyword>
<feature type="transmembrane region" description="Helical" evidence="7">
    <location>
        <begin position="43"/>
        <end position="62"/>
    </location>
</feature>
<name>A0A238L7R7_9RHOB</name>
<gene>
    <name evidence="9" type="ORF">PEV8663_04613</name>
</gene>
<dbReference type="GO" id="GO:0016413">
    <property type="term" value="F:O-acetyltransferase activity"/>
    <property type="evidence" value="ECO:0007669"/>
    <property type="project" value="TreeGrafter"/>
</dbReference>
<comment type="subcellular location">
    <subcellularLocation>
        <location evidence="1">Cell membrane</location>
        <topology evidence="1">Multi-pass membrane protein</topology>
    </subcellularLocation>
</comment>
<feature type="domain" description="Acyltransferase 3" evidence="8">
    <location>
        <begin position="21"/>
        <end position="322"/>
    </location>
</feature>
<feature type="transmembrane region" description="Helical" evidence="7">
    <location>
        <begin position="153"/>
        <end position="172"/>
    </location>
</feature>
<evidence type="ECO:0000259" key="8">
    <source>
        <dbReference type="Pfam" id="PF01757"/>
    </source>
</evidence>
<organism evidence="9 10">
    <name type="scientific">Pelagimonas varians</name>
    <dbReference type="NCBI Taxonomy" id="696760"/>
    <lineage>
        <taxon>Bacteria</taxon>
        <taxon>Pseudomonadati</taxon>
        <taxon>Pseudomonadota</taxon>
        <taxon>Alphaproteobacteria</taxon>
        <taxon>Rhodobacterales</taxon>
        <taxon>Roseobacteraceae</taxon>
        <taxon>Pelagimonas</taxon>
    </lineage>
</organism>
<evidence type="ECO:0000256" key="1">
    <source>
        <dbReference type="ARBA" id="ARBA00004651"/>
    </source>
</evidence>
<dbReference type="GO" id="GO:0005886">
    <property type="term" value="C:plasma membrane"/>
    <property type="evidence" value="ECO:0007669"/>
    <property type="project" value="UniProtKB-SubCell"/>
</dbReference>
<feature type="transmembrane region" description="Helical" evidence="7">
    <location>
        <begin position="276"/>
        <end position="297"/>
    </location>
</feature>
<proteinExistence type="inferred from homology"/>
<dbReference type="RefSeq" id="WP_170125976.1">
    <property type="nucleotide sequence ID" value="NZ_CBDIHF020000005.1"/>
</dbReference>
<evidence type="ECO:0000256" key="7">
    <source>
        <dbReference type="SAM" id="Phobius"/>
    </source>
</evidence>
<feature type="transmembrane region" description="Helical" evidence="7">
    <location>
        <begin position="231"/>
        <end position="255"/>
    </location>
</feature>
<evidence type="ECO:0000256" key="6">
    <source>
        <dbReference type="ARBA" id="ARBA00023136"/>
    </source>
</evidence>
<sequence>MTAYPQGDQVEKTYKKRDPIPDYLKAISIIGVVLIHAEAPGSSYFRFCVPVFVGIWAIFLERAIQSSEKHIGFKLYALVREKLLYLFIPYAVWTVFYIAQQYSLDEFLNLPLHTIFFGLFGGFGFAGQYFFIVLFQLYLLFPIIRSFIKKNNFLPLTGASLLITWGLLYSLSDWPVAWKIGYRPFIYWLPYTIFGISIAKGFIKRNDALIPLIIPIVLLFPLELSRFDNGFASYNAISVSLASLLLIMTCAPAAESFKGGILSNYFNKKDSVFGRVIQYVGKNTYPIFLTNFFFLSFTKQIGPSGGDRIVAAIIAILGGLLVGEIFRRAGIGILVGTPVSTKDRALASGGGGG</sequence>
<dbReference type="AlphaFoldDB" id="A0A238L7R7"/>
<feature type="transmembrane region" description="Helical" evidence="7">
    <location>
        <begin position="208"/>
        <end position="225"/>
    </location>
</feature>
<dbReference type="Pfam" id="PF01757">
    <property type="entry name" value="Acyl_transf_3"/>
    <property type="match status" value="1"/>
</dbReference>